<dbReference type="AlphaFoldDB" id="A0A0L8G3I7"/>
<dbReference type="EMBL" id="KQ424096">
    <property type="protein sequence ID" value="KOF71597.1"/>
    <property type="molecule type" value="Genomic_DNA"/>
</dbReference>
<reference evidence="1" key="1">
    <citation type="submission" date="2015-07" db="EMBL/GenBank/DDBJ databases">
        <title>MeaNS - Measles Nucleotide Surveillance Program.</title>
        <authorList>
            <person name="Tran T."/>
            <person name="Druce J."/>
        </authorList>
    </citation>
    <scope>NUCLEOTIDE SEQUENCE</scope>
    <source>
        <strain evidence="1">UCB-OBI-ISO-001</strain>
        <tissue evidence="1">Gonad</tissue>
    </source>
</reference>
<evidence type="ECO:0000313" key="1">
    <source>
        <dbReference type="EMBL" id="KOF71597.1"/>
    </source>
</evidence>
<protein>
    <submittedName>
        <fullName evidence="1">Uncharacterized protein</fullName>
    </submittedName>
</protein>
<gene>
    <name evidence="1" type="ORF">OCBIM_22000876mg</name>
</gene>
<accession>A0A0L8G3I7</accession>
<organism evidence="1">
    <name type="scientific">Octopus bimaculoides</name>
    <name type="common">California two-spotted octopus</name>
    <dbReference type="NCBI Taxonomy" id="37653"/>
    <lineage>
        <taxon>Eukaryota</taxon>
        <taxon>Metazoa</taxon>
        <taxon>Spiralia</taxon>
        <taxon>Lophotrochozoa</taxon>
        <taxon>Mollusca</taxon>
        <taxon>Cephalopoda</taxon>
        <taxon>Coleoidea</taxon>
        <taxon>Octopodiformes</taxon>
        <taxon>Octopoda</taxon>
        <taxon>Incirrata</taxon>
        <taxon>Octopodidae</taxon>
        <taxon>Octopus</taxon>
    </lineage>
</organism>
<proteinExistence type="predicted"/>
<name>A0A0L8G3I7_OCTBM</name>
<sequence>MFNLLEIDSTKVLCLHPQSFFEKVGMSLNIANWLNNTPTHTHTVYDACELIMCIQRRTDIHAQRERERGERERLGKNSDKLFNKFFRRKFRYQFR</sequence>